<name>A0A0H2R0C2_9AGAM</name>
<evidence type="ECO:0000313" key="1">
    <source>
        <dbReference type="EMBL" id="KLO05154.1"/>
    </source>
</evidence>
<sequence length="452" mass="51026">MMCDLCLTSKMDYCVMSALHPSTRSGLTKSRRTLARNMMFGGLRHSSKWQSTTRRELVVIPLMTLPHVLLAARVLHAPAPPTVSSNGFTLRYERDESVAAGFHRLRLQTRDIEQISTTLQLSFKNDCLKVALKYKIESKAGIIQLEGNTIRNVALSRHLISQHPVLLRLNDDGAWLIIQLTSNGHFRFRIETQVLEATSPSSIFDLCGANLTVFAFCVGIVLMTSDLTNGSYDELSRKRGRKLEPESASALITGYVSLGRTSNSDPYRISFINTLCATPFDLEWRSKLHPSSTVPQFQNRQDMHSYPDDFRNTVGVTIPNGNRVFIQIDYSECTRLPFDDATLRQKLQRIFDNADEQGEGKRSVLKYAASQPNNLMRMYIMSPFNDRTHLHIGGMLFAHGTPAQYFDGLKIPYDARHDNNYSSNISLKVQTGNVYQCNKSPTTRIMVSIAFD</sequence>
<proteinExistence type="predicted"/>
<reference evidence="1 2" key="1">
    <citation type="submission" date="2015-04" db="EMBL/GenBank/DDBJ databases">
        <title>Complete genome sequence of Schizopora paradoxa KUC8140, a cosmopolitan wood degrader in East Asia.</title>
        <authorList>
            <consortium name="DOE Joint Genome Institute"/>
            <person name="Min B."/>
            <person name="Park H."/>
            <person name="Jang Y."/>
            <person name="Kim J.-J."/>
            <person name="Kim K.H."/>
            <person name="Pangilinan J."/>
            <person name="Lipzen A."/>
            <person name="Riley R."/>
            <person name="Grigoriev I.V."/>
            <person name="Spatafora J.W."/>
            <person name="Choi I.-G."/>
        </authorList>
    </citation>
    <scope>NUCLEOTIDE SEQUENCE [LARGE SCALE GENOMIC DNA]</scope>
    <source>
        <strain evidence="1 2">KUC8140</strain>
    </source>
</reference>
<accession>A0A0H2R0C2</accession>
<dbReference type="Proteomes" id="UP000053477">
    <property type="component" value="Unassembled WGS sequence"/>
</dbReference>
<gene>
    <name evidence="1" type="ORF">SCHPADRAFT_933759</name>
</gene>
<dbReference type="InParanoid" id="A0A0H2R0C2"/>
<dbReference type="AlphaFoldDB" id="A0A0H2R0C2"/>
<keyword evidence="2" id="KW-1185">Reference proteome</keyword>
<protein>
    <submittedName>
        <fullName evidence="1">Uncharacterized protein</fullName>
    </submittedName>
</protein>
<dbReference type="EMBL" id="KQ086353">
    <property type="protein sequence ID" value="KLO05154.1"/>
    <property type="molecule type" value="Genomic_DNA"/>
</dbReference>
<evidence type="ECO:0000313" key="2">
    <source>
        <dbReference type="Proteomes" id="UP000053477"/>
    </source>
</evidence>
<organism evidence="1 2">
    <name type="scientific">Schizopora paradoxa</name>
    <dbReference type="NCBI Taxonomy" id="27342"/>
    <lineage>
        <taxon>Eukaryota</taxon>
        <taxon>Fungi</taxon>
        <taxon>Dikarya</taxon>
        <taxon>Basidiomycota</taxon>
        <taxon>Agaricomycotina</taxon>
        <taxon>Agaricomycetes</taxon>
        <taxon>Hymenochaetales</taxon>
        <taxon>Schizoporaceae</taxon>
        <taxon>Schizopora</taxon>
    </lineage>
</organism>